<dbReference type="Proteomes" id="UP001162891">
    <property type="component" value="Chromosome"/>
</dbReference>
<accession>A0ABM7WZ35</accession>
<dbReference type="SUPFAM" id="SSF53474">
    <property type="entry name" value="alpha/beta-Hydrolases"/>
    <property type="match status" value="1"/>
</dbReference>
<protein>
    <recommendedName>
        <fullName evidence="3">Lipase</fullName>
    </recommendedName>
</protein>
<dbReference type="RefSeq" id="WP_248353233.1">
    <property type="nucleotide sequence ID" value="NZ_AP025591.1"/>
</dbReference>
<organism evidence="1 2">
    <name type="scientific">Anaeromyxobacter oryzae</name>
    <dbReference type="NCBI Taxonomy" id="2918170"/>
    <lineage>
        <taxon>Bacteria</taxon>
        <taxon>Pseudomonadati</taxon>
        <taxon>Myxococcota</taxon>
        <taxon>Myxococcia</taxon>
        <taxon>Myxococcales</taxon>
        <taxon>Cystobacterineae</taxon>
        <taxon>Anaeromyxobacteraceae</taxon>
        <taxon>Anaeromyxobacter</taxon>
    </lineage>
</organism>
<gene>
    <name evidence="1" type="ORF">AMOR_37560</name>
</gene>
<evidence type="ECO:0000313" key="1">
    <source>
        <dbReference type="EMBL" id="BDG04760.1"/>
    </source>
</evidence>
<keyword evidence="2" id="KW-1185">Reference proteome</keyword>
<evidence type="ECO:0008006" key="3">
    <source>
        <dbReference type="Google" id="ProtNLM"/>
    </source>
</evidence>
<sequence length="379" mass="41748">MRATDQVILVPGFFGFGSFGREGKPHIIYFDHVIKAMVAARPELSGRIHVHEPPPMGSLEARVRTLQDAVLQRLGGALLRGESTGRGPRIHIVGHSTGGLDARLLANPRYRFRGEDRRLRTQLLRHLGTVVTLSAPHHGTPIAKSFVRGLPRLVLEGMSVATIMANAGRVTRRLGLPGIGLAYTLFQAVRPRPSMNGPVIDLLSGMDEETAREIERFRGMVMSDNRILRDLAPERMATLNRRLGDHAGRLVEIVTVAPRPSFTRGGLDALDRRAVYALCYACAARSDFRPQSFPKGPWLAACAPGTEREAVEDAPRANDGIVPASSQTLAGRAARIVLADHLDVVGHFEWRWNTTLFKSGAAFGRREFEELWRFVAEAL</sequence>
<name>A0ABM7WZ35_9BACT</name>
<dbReference type="InterPro" id="IPR029058">
    <property type="entry name" value="AB_hydrolase_fold"/>
</dbReference>
<proteinExistence type="predicted"/>
<reference evidence="2" key="1">
    <citation type="journal article" date="2022" name="Int. J. Syst. Evol. Microbiol.">
        <title>Anaeromyxobacter oryzae sp. nov., Anaeromyxobacter diazotrophicus sp. nov. and Anaeromyxobacter paludicola sp. nov., isolated from paddy soils.</title>
        <authorList>
            <person name="Itoh H."/>
            <person name="Xu Z."/>
            <person name="Mise K."/>
            <person name="Masuda Y."/>
            <person name="Ushijima N."/>
            <person name="Hayakawa C."/>
            <person name="Shiratori Y."/>
            <person name="Senoo K."/>
        </authorList>
    </citation>
    <scope>NUCLEOTIDE SEQUENCE [LARGE SCALE GENOMIC DNA]</scope>
    <source>
        <strain evidence="2">Red232</strain>
    </source>
</reference>
<dbReference type="Gene3D" id="3.40.50.1820">
    <property type="entry name" value="alpha/beta hydrolase"/>
    <property type="match status" value="1"/>
</dbReference>
<evidence type="ECO:0000313" key="2">
    <source>
        <dbReference type="Proteomes" id="UP001162891"/>
    </source>
</evidence>
<dbReference type="EMBL" id="AP025591">
    <property type="protein sequence ID" value="BDG04760.1"/>
    <property type="molecule type" value="Genomic_DNA"/>
</dbReference>